<evidence type="ECO:0000256" key="3">
    <source>
        <dbReference type="PROSITE-ProRule" id="PRU00169"/>
    </source>
</evidence>
<dbReference type="GO" id="GO:0003677">
    <property type="term" value="F:DNA binding"/>
    <property type="evidence" value="ECO:0007669"/>
    <property type="project" value="UniProtKB-KW"/>
</dbReference>
<dbReference type="PRINTS" id="PR00038">
    <property type="entry name" value="HTHLUXR"/>
</dbReference>
<evidence type="ECO:0000256" key="2">
    <source>
        <dbReference type="ARBA" id="ARBA00023125"/>
    </source>
</evidence>
<accession>A0A7Y9R396</accession>
<dbReference type="Proteomes" id="UP000518288">
    <property type="component" value="Unassembled WGS sequence"/>
</dbReference>
<dbReference type="InterPro" id="IPR001789">
    <property type="entry name" value="Sig_transdc_resp-reg_receiver"/>
</dbReference>
<dbReference type="AlphaFoldDB" id="A0A7Y9R396"/>
<dbReference type="PROSITE" id="PS50043">
    <property type="entry name" value="HTH_LUXR_2"/>
    <property type="match status" value="1"/>
</dbReference>
<comment type="caution">
    <text evidence="6">The sequence shown here is derived from an EMBL/GenBank/DDBJ whole genome shotgun (WGS) entry which is preliminary data.</text>
</comment>
<evidence type="ECO:0000313" key="6">
    <source>
        <dbReference type="EMBL" id="NYG34460.1"/>
    </source>
</evidence>
<dbReference type="InterPro" id="IPR039420">
    <property type="entry name" value="WalR-like"/>
</dbReference>
<reference evidence="6 7" key="1">
    <citation type="submission" date="2020-07" db="EMBL/GenBank/DDBJ databases">
        <title>Genomic Encyclopedia of Archaeal and Bacterial Type Strains, Phase II (KMG-II): from individual species to whole genera.</title>
        <authorList>
            <person name="Goeker M."/>
        </authorList>
    </citation>
    <scope>NUCLEOTIDE SEQUENCE [LARGE SCALE GENOMIC DNA]</scope>
    <source>
        <strain evidence="6 7">DSM 21226</strain>
    </source>
</reference>
<dbReference type="CDD" id="cd06170">
    <property type="entry name" value="LuxR_C_like"/>
    <property type="match status" value="1"/>
</dbReference>
<proteinExistence type="predicted"/>
<dbReference type="SMART" id="SM00448">
    <property type="entry name" value="REC"/>
    <property type="match status" value="1"/>
</dbReference>
<dbReference type="PROSITE" id="PS50110">
    <property type="entry name" value="RESPONSE_REGULATORY"/>
    <property type="match status" value="1"/>
</dbReference>
<feature type="modified residue" description="4-aspartylphosphate" evidence="3">
    <location>
        <position position="61"/>
    </location>
</feature>
<dbReference type="PROSITE" id="PS00622">
    <property type="entry name" value="HTH_LUXR_1"/>
    <property type="match status" value="1"/>
</dbReference>
<evidence type="ECO:0000259" key="5">
    <source>
        <dbReference type="PROSITE" id="PS50110"/>
    </source>
</evidence>
<protein>
    <submittedName>
        <fullName evidence="6">NarL family two-component system response regulator LiaR</fullName>
    </submittedName>
</protein>
<evidence type="ECO:0000313" key="7">
    <source>
        <dbReference type="Proteomes" id="UP000518288"/>
    </source>
</evidence>
<dbReference type="InterPro" id="IPR058245">
    <property type="entry name" value="NreC/VraR/RcsB-like_REC"/>
</dbReference>
<dbReference type="InterPro" id="IPR011006">
    <property type="entry name" value="CheY-like_superfamily"/>
</dbReference>
<dbReference type="GO" id="GO:0006355">
    <property type="term" value="P:regulation of DNA-templated transcription"/>
    <property type="evidence" value="ECO:0007669"/>
    <property type="project" value="InterPro"/>
</dbReference>
<feature type="domain" description="HTH luxR-type" evidence="4">
    <location>
        <begin position="146"/>
        <end position="211"/>
    </location>
</feature>
<keyword evidence="7" id="KW-1185">Reference proteome</keyword>
<dbReference type="PANTHER" id="PTHR43214:SF43">
    <property type="entry name" value="TWO-COMPONENT RESPONSE REGULATOR"/>
    <property type="match status" value="1"/>
</dbReference>
<dbReference type="Gene3D" id="3.40.50.2300">
    <property type="match status" value="1"/>
</dbReference>
<sequence>MNDPQATRISVFIVDDHPMIRAGLVGMITGENDFLCVGEAGHGADAVRMIPALQPDVVLMDLLMPQMDGIEAIRQLRPLAPQTRFLILTSLTEPGEVQRALAAGAVGYLTKTASAHELVNTIRAAYGGRRVLSPEATEALISVSQNTAPGADLTQRERELLALVARGLSNQDISDQLHIALPTVKFHITNILSKLGVGNRTEAVLIALRHKLVPPN</sequence>
<dbReference type="SUPFAM" id="SSF46894">
    <property type="entry name" value="C-terminal effector domain of the bipartite response regulators"/>
    <property type="match status" value="1"/>
</dbReference>
<evidence type="ECO:0000256" key="1">
    <source>
        <dbReference type="ARBA" id="ARBA00022553"/>
    </source>
</evidence>
<dbReference type="CDD" id="cd17535">
    <property type="entry name" value="REC_NarL-like"/>
    <property type="match status" value="1"/>
</dbReference>
<dbReference type="InterPro" id="IPR016032">
    <property type="entry name" value="Sig_transdc_resp-reg_C-effctor"/>
</dbReference>
<name>A0A7Y9R396_9BURK</name>
<dbReference type="Pfam" id="PF00196">
    <property type="entry name" value="GerE"/>
    <property type="match status" value="1"/>
</dbReference>
<organism evidence="6 7">
    <name type="scientific">Sphaerotilus montanus</name>
    <dbReference type="NCBI Taxonomy" id="522889"/>
    <lineage>
        <taxon>Bacteria</taxon>
        <taxon>Pseudomonadati</taxon>
        <taxon>Pseudomonadota</taxon>
        <taxon>Betaproteobacteria</taxon>
        <taxon>Burkholderiales</taxon>
        <taxon>Sphaerotilaceae</taxon>
        <taxon>Sphaerotilus</taxon>
    </lineage>
</organism>
<dbReference type="GO" id="GO:0000160">
    <property type="term" value="P:phosphorelay signal transduction system"/>
    <property type="evidence" value="ECO:0007669"/>
    <property type="project" value="InterPro"/>
</dbReference>
<dbReference type="EMBL" id="JACCFH010000001">
    <property type="protein sequence ID" value="NYG34460.1"/>
    <property type="molecule type" value="Genomic_DNA"/>
</dbReference>
<gene>
    <name evidence="6" type="ORF">BDD16_003446</name>
</gene>
<evidence type="ECO:0000259" key="4">
    <source>
        <dbReference type="PROSITE" id="PS50043"/>
    </source>
</evidence>
<feature type="domain" description="Response regulatory" evidence="5">
    <location>
        <begin position="10"/>
        <end position="126"/>
    </location>
</feature>
<dbReference type="Pfam" id="PF00072">
    <property type="entry name" value="Response_reg"/>
    <property type="match status" value="1"/>
</dbReference>
<dbReference type="InterPro" id="IPR000792">
    <property type="entry name" value="Tscrpt_reg_LuxR_C"/>
</dbReference>
<keyword evidence="2" id="KW-0238">DNA-binding</keyword>
<dbReference type="RefSeq" id="WP_179635094.1">
    <property type="nucleotide sequence ID" value="NZ_JACCFH010000001.1"/>
</dbReference>
<dbReference type="SMART" id="SM00421">
    <property type="entry name" value="HTH_LUXR"/>
    <property type="match status" value="1"/>
</dbReference>
<keyword evidence="1 3" id="KW-0597">Phosphoprotein</keyword>
<dbReference type="PANTHER" id="PTHR43214">
    <property type="entry name" value="TWO-COMPONENT RESPONSE REGULATOR"/>
    <property type="match status" value="1"/>
</dbReference>
<dbReference type="SUPFAM" id="SSF52172">
    <property type="entry name" value="CheY-like"/>
    <property type="match status" value="1"/>
</dbReference>